<dbReference type="EMBL" id="CARXXK010000003">
    <property type="protein sequence ID" value="CAI6362560.1"/>
    <property type="molecule type" value="Genomic_DNA"/>
</dbReference>
<evidence type="ECO:0000313" key="2">
    <source>
        <dbReference type="Proteomes" id="UP001160148"/>
    </source>
</evidence>
<evidence type="ECO:0000313" key="1">
    <source>
        <dbReference type="EMBL" id="CAI6362560.1"/>
    </source>
</evidence>
<dbReference type="AlphaFoldDB" id="A0AAV0X2Z1"/>
<gene>
    <name evidence="1" type="ORF">MEUPH1_LOCUS17619</name>
</gene>
<keyword evidence="2" id="KW-1185">Reference proteome</keyword>
<reference evidence="1 2" key="1">
    <citation type="submission" date="2023-01" db="EMBL/GenBank/DDBJ databases">
        <authorList>
            <person name="Whitehead M."/>
        </authorList>
    </citation>
    <scope>NUCLEOTIDE SEQUENCE [LARGE SCALE GENOMIC DNA]</scope>
</reference>
<sequence length="94" mass="10933">MAEFNVDVTRLPDDVREKLAELELELSEGKYSKFFCLCCHLLRSSRPGVALLGWSPPPHQVFANPYTDRSDSFQSPARFSVKRFFYFPHNECLF</sequence>
<comment type="caution">
    <text evidence="1">The sequence shown here is derived from an EMBL/GenBank/DDBJ whole genome shotgun (WGS) entry which is preliminary data.</text>
</comment>
<protein>
    <submittedName>
        <fullName evidence="1">Uncharacterized protein</fullName>
    </submittedName>
</protein>
<accession>A0AAV0X2Z1</accession>
<proteinExistence type="predicted"/>
<organism evidence="1 2">
    <name type="scientific">Macrosiphum euphorbiae</name>
    <name type="common">potato aphid</name>
    <dbReference type="NCBI Taxonomy" id="13131"/>
    <lineage>
        <taxon>Eukaryota</taxon>
        <taxon>Metazoa</taxon>
        <taxon>Ecdysozoa</taxon>
        <taxon>Arthropoda</taxon>
        <taxon>Hexapoda</taxon>
        <taxon>Insecta</taxon>
        <taxon>Pterygota</taxon>
        <taxon>Neoptera</taxon>
        <taxon>Paraneoptera</taxon>
        <taxon>Hemiptera</taxon>
        <taxon>Sternorrhyncha</taxon>
        <taxon>Aphidomorpha</taxon>
        <taxon>Aphidoidea</taxon>
        <taxon>Aphididae</taxon>
        <taxon>Macrosiphini</taxon>
        <taxon>Macrosiphum</taxon>
    </lineage>
</organism>
<dbReference type="Proteomes" id="UP001160148">
    <property type="component" value="Unassembled WGS sequence"/>
</dbReference>
<name>A0AAV0X2Z1_9HEMI</name>